<dbReference type="InterPro" id="IPR050227">
    <property type="entry name" value="Rab"/>
</dbReference>
<dbReference type="AlphaFoldDB" id="A0A672NWX1"/>
<dbReference type="GO" id="GO:0003924">
    <property type="term" value="F:GTPase activity"/>
    <property type="evidence" value="ECO:0007669"/>
    <property type="project" value="InterPro"/>
</dbReference>
<keyword evidence="2" id="KW-0342">GTP-binding</keyword>
<dbReference type="PROSITE" id="PS51421">
    <property type="entry name" value="RAS"/>
    <property type="match status" value="1"/>
</dbReference>
<dbReference type="SMART" id="SM00176">
    <property type="entry name" value="RAN"/>
    <property type="match status" value="1"/>
</dbReference>
<dbReference type="FunFam" id="3.40.50.300:FF:001447">
    <property type="entry name" value="Ras-related protein Rab-1B"/>
    <property type="match status" value="1"/>
</dbReference>
<proteinExistence type="predicted"/>
<dbReference type="PROSITE" id="PS51419">
    <property type="entry name" value="RAB"/>
    <property type="match status" value="1"/>
</dbReference>
<dbReference type="SMART" id="SM00173">
    <property type="entry name" value="RAS"/>
    <property type="match status" value="1"/>
</dbReference>
<dbReference type="PROSITE" id="PS51420">
    <property type="entry name" value="RHO"/>
    <property type="match status" value="1"/>
</dbReference>
<dbReference type="SUPFAM" id="SSF52540">
    <property type="entry name" value="P-loop containing nucleoside triphosphate hydrolases"/>
    <property type="match status" value="1"/>
</dbReference>
<evidence type="ECO:0000313" key="4">
    <source>
        <dbReference type="Proteomes" id="UP000472262"/>
    </source>
</evidence>
<dbReference type="SMART" id="SM00175">
    <property type="entry name" value="RAB"/>
    <property type="match status" value="1"/>
</dbReference>
<evidence type="ECO:0000313" key="3">
    <source>
        <dbReference type="Ensembl" id="ENSSGRP00000052962.1"/>
    </source>
</evidence>
<keyword evidence="1" id="KW-0547">Nucleotide-binding</keyword>
<evidence type="ECO:0000256" key="1">
    <source>
        <dbReference type="ARBA" id="ARBA00022741"/>
    </source>
</evidence>
<keyword evidence="4" id="KW-1185">Reference proteome</keyword>
<dbReference type="InParanoid" id="A0A672NWX1"/>
<dbReference type="Proteomes" id="UP000472262">
    <property type="component" value="Unassembled WGS sequence"/>
</dbReference>
<protein>
    <submittedName>
        <fullName evidence="3">RAB39A, member RAS onco family</fullName>
    </submittedName>
</protein>
<dbReference type="GO" id="GO:0005525">
    <property type="term" value="F:GTP binding"/>
    <property type="evidence" value="ECO:0007669"/>
    <property type="project" value="UniProtKB-KW"/>
</dbReference>
<accession>A0A672NWX1</accession>
<dbReference type="InterPro" id="IPR005225">
    <property type="entry name" value="Small_GTP-bd"/>
</dbReference>
<dbReference type="PRINTS" id="PR00449">
    <property type="entry name" value="RASTRNSFRMNG"/>
</dbReference>
<dbReference type="Ensembl" id="ENSSGRT00000056589.1">
    <property type="protein sequence ID" value="ENSSGRP00000052962.1"/>
    <property type="gene ID" value="ENSSGRG00000027985.1"/>
</dbReference>
<reference evidence="3" key="1">
    <citation type="submission" date="2025-08" db="UniProtKB">
        <authorList>
            <consortium name="Ensembl"/>
        </authorList>
    </citation>
    <scope>IDENTIFICATION</scope>
</reference>
<dbReference type="InterPro" id="IPR001806">
    <property type="entry name" value="Small_GTPase"/>
</dbReference>
<reference evidence="3" key="2">
    <citation type="submission" date="2025-09" db="UniProtKB">
        <authorList>
            <consortium name="Ensembl"/>
        </authorList>
    </citation>
    <scope>IDENTIFICATION</scope>
</reference>
<dbReference type="NCBIfam" id="TIGR00231">
    <property type="entry name" value="small_GTP"/>
    <property type="match status" value="1"/>
</dbReference>
<dbReference type="PANTHER" id="PTHR47977">
    <property type="entry name" value="RAS-RELATED PROTEIN RAB"/>
    <property type="match status" value="1"/>
</dbReference>
<dbReference type="InterPro" id="IPR027417">
    <property type="entry name" value="P-loop_NTPase"/>
</dbReference>
<name>A0A672NWX1_SINGR</name>
<organism evidence="3 4">
    <name type="scientific">Sinocyclocheilus grahami</name>
    <name type="common">Dianchi golden-line fish</name>
    <name type="synonym">Barbus grahami</name>
    <dbReference type="NCBI Taxonomy" id="75366"/>
    <lineage>
        <taxon>Eukaryota</taxon>
        <taxon>Metazoa</taxon>
        <taxon>Chordata</taxon>
        <taxon>Craniata</taxon>
        <taxon>Vertebrata</taxon>
        <taxon>Euteleostomi</taxon>
        <taxon>Actinopterygii</taxon>
        <taxon>Neopterygii</taxon>
        <taxon>Teleostei</taxon>
        <taxon>Ostariophysi</taxon>
        <taxon>Cypriniformes</taxon>
        <taxon>Cyprinidae</taxon>
        <taxon>Cyprininae</taxon>
        <taxon>Sinocyclocheilus</taxon>
    </lineage>
</organism>
<dbReference type="Pfam" id="PF00071">
    <property type="entry name" value="Ras"/>
    <property type="match status" value="1"/>
</dbReference>
<dbReference type="SMART" id="SM00174">
    <property type="entry name" value="RHO"/>
    <property type="match status" value="1"/>
</dbReference>
<sequence length="228" mass="26268">IDLSLHIKQFGIVILGDSSVGKSSLLHRFTEGTFDESRQSPLGIDFKVHNMNFDPDVVIKLLLWDTAGQERFRSICKSYMRNSVGCILMFDVSQRQTFDRVGSWHQEVLDYVKPNPMFFVLVGHKCDLAVGRQVRKSEGDALAKKLNMLAYLEVSTKENINVREVFETLTRGIYNLFQQGKIPTRDDWQGLTQSADTQMQKWCLHLSLKQTKTEKSNTKLKLFLVQYE</sequence>
<dbReference type="Gene3D" id="3.40.50.300">
    <property type="entry name" value="P-loop containing nucleotide triphosphate hydrolases"/>
    <property type="match status" value="1"/>
</dbReference>
<evidence type="ECO:0000256" key="2">
    <source>
        <dbReference type="ARBA" id="ARBA00023134"/>
    </source>
</evidence>